<feature type="transmembrane region" description="Helical" evidence="1">
    <location>
        <begin position="163"/>
        <end position="188"/>
    </location>
</feature>
<evidence type="ECO:0000313" key="3">
    <source>
        <dbReference type="Proteomes" id="UP000198287"/>
    </source>
</evidence>
<keyword evidence="1" id="KW-1133">Transmembrane helix</keyword>
<protein>
    <submittedName>
        <fullName evidence="2">Uncharacterized protein</fullName>
    </submittedName>
</protein>
<proteinExistence type="predicted"/>
<dbReference type="AlphaFoldDB" id="A0A226D6Z4"/>
<feature type="transmembrane region" description="Helical" evidence="1">
    <location>
        <begin position="118"/>
        <end position="142"/>
    </location>
</feature>
<comment type="caution">
    <text evidence="2">The sequence shown here is derived from an EMBL/GenBank/DDBJ whole genome shotgun (WGS) entry which is preliminary data.</text>
</comment>
<accession>A0A226D6Z4</accession>
<keyword evidence="1" id="KW-0812">Transmembrane</keyword>
<keyword evidence="1" id="KW-0472">Membrane</keyword>
<evidence type="ECO:0000313" key="2">
    <source>
        <dbReference type="EMBL" id="OXA40979.1"/>
    </source>
</evidence>
<dbReference type="Proteomes" id="UP000198287">
    <property type="component" value="Unassembled WGS sequence"/>
</dbReference>
<feature type="transmembrane region" description="Helical" evidence="1">
    <location>
        <begin position="6"/>
        <end position="28"/>
    </location>
</feature>
<name>A0A226D6Z4_FOLCA</name>
<organism evidence="2 3">
    <name type="scientific">Folsomia candida</name>
    <name type="common">Springtail</name>
    <dbReference type="NCBI Taxonomy" id="158441"/>
    <lineage>
        <taxon>Eukaryota</taxon>
        <taxon>Metazoa</taxon>
        <taxon>Ecdysozoa</taxon>
        <taxon>Arthropoda</taxon>
        <taxon>Hexapoda</taxon>
        <taxon>Collembola</taxon>
        <taxon>Entomobryomorpha</taxon>
        <taxon>Isotomoidea</taxon>
        <taxon>Isotomidae</taxon>
        <taxon>Proisotominae</taxon>
        <taxon>Folsomia</taxon>
    </lineage>
</organism>
<reference evidence="2 3" key="1">
    <citation type="submission" date="2015-12" db="EMBL/GenBank/DDBJ databases">
        <title>The genome of Folsomia candida.</title>
        <authorList>
            <person name="Faddeeva A."/>
            <person name="Derks M.F."/>
            <person name="Anvar Y."/>
            <person name="Smit S."/>
            <person name="Van Straalen N."/>
            <person name="Roelofs D."/>
        </authorList>
    </citation>
    <scope>NUCLEOTIDE SEQUENCE [LARGE SCALE GENOMIC DNA]</scope>
    <source>
        <strain evidence="2 3">VU population</strain>
        <tissue evidence="2">Whole body</tissue>
    </source>
</reference>
<keyword evidence="3" id="KW-1185">Reference proteome</keyword>
<dbReference type="EMBL" id="LNIX01000031">
    <property type="protein sequence ID" value="OXA40979.1"/>
    <property type="molecule type" value="Genomic_DNA"/>
</dbReference>
<feature type="transmembrane region" description="Helical" evidence="1">
    <location>
        <begin position="71"/>
        <end position="98"/>
    </location>
</feature>
<gene>
    <name evidence="2" type="ORF">Fcan01_24361</name>
</gene>
<sequence length="302" mass="34306">MPLGVTFMQMIILLEAVSNLWYDYVFYFNWRQVNWAARELKKLLKKIVSLKKPAPSLFLVQLRTFQLHSSFYQIAITWIFIASCPMLEINFDTGFYLIKLFSTSGWESSTSGKIFRVLLTTLFAYHLLIGAGLASLLALELLSMPIQLLKFLTKRREYNEICIIIHLINRIAGWTVTIGIFGVSGIFICAMNVTIKYYGKYEIYIYLAFPLCAILMGLVAAVVLTCGARVKVLSTRLVQNSGQINICISIFRFKIKYQIRLNRATKAVAMQGGGVGEISETWILKLFSAWAEQTVAVLIAFK</sequence>
<evidence type="ECO:0000256" key="1">
    <source>
        <dbReference type="SAM" id="Phobius"/>
    </source>
</evidence>
<feature type="transmembrane region" description="Helical" evidence="1">
    <location>
        <begin position="203"/>
        <end position="226"/>
    </location>
</feature>